<proteinExistence type="predicted"/>
<dbReference type="Proteomes" id="UP000887116">
    <property type="component" value="Unassembled WGS sequence"/>
</dbReference>
<accession>A0A8X6IAD8</accession>
<reference evidence="1" key="1">
    <citation type="submission" date="2020-07" db="EMBL/GenBank/DDBJ databases">
        <title>Multicomponent nature underlies the extraordinary mechanical properties of spider dragline silk.</title>
        <authorList>
            <person name="Kono N."/>
            <person name="Nakamura H."/>
            <person name="Mori M."/>
            <person name="Yoshida Y."/>
            <person name="Ohtoshi R."/>
            <person name="Malay A.D."/>
            <person name="Moran D.A.P."/>
            <person name="Tomita M."/>
            <person name="Numata K."/>
            <person name="Arakawa K."/>
        </authorList>
    </citation>
    <scope>NUCLEOTIDE SEQUENCE</scope>
</reference>
<name>A0A8X6IAD8_TRICU</name>
<organism evidence="1 2">
    <name type="scientific">Trichonephila clavata</name>
    <name type="common">Joro spider</name>
    <name type="synonym">Nephila clavata</name>
    <dbReference type="NCBI Taxonomy" id="2740835"/>
    <lineage>
        <taxon>Eukaryota</taxon>
        <taxon>Metazoa</taxon>
        <taxon>Ecdysozoa</taxon>
        <taxon>Arthropoda</taxon>
        <taxon>Chelicerata</taxon>
        <taxon>Arachnida</taxon>
        <taxon>Araneae</taxon>
        <taxon>Araneomorphae</taxon>
        <taxon>Entelegynae</taxon>
        <taxon>Araneoidea</taxon>
        <taxon>Nephilidae</taxon>
        <taxon>Trichonephila</taxon>
    </lineage>
</organism>
<sequence>MCPKLFKFSIRRCGEYCERNSFLLSTKGSEPVTCGLPQRGSLIYYCEFRFFFTSIIYLLTKAHRMRRFLKIHNYHVWANGNSYATSSGYLAVLQQVKPKLLNLVSEDTTQCMGFQHDRTLGDENVDQASGSGNMYAKR</sequence>
<gene>
    <name evidence="1" type="ORF">TNCT_233101</name>
</gene>
<dbReference type="AlphaFoldDB" id="A0A8X6IAD8"/>
<protein>
    <submittedName>
        <fullName evidence="1">Uncharacterized protein</fullName>
    </submittedName>
</protein>
<evidence type="ECO:0000313" key="2">
    <source>
        <dbReference type="Proteomes" id="UP000887116"/>
    </source>
</evidence>
<evidence type="ECO:0000313" key="1">
    <source>
        <dbReference type="EMBL" id="GFQ90677.1"/>
    </source>
</evidence>
<dbReference type="EMBL" id="BMAO01033608">
    <property type="protein sequence ID" value="GFQ90677.1"/>
    <property type="molecule type" value="Genomic_DNA"/>
</dbReference>
<keyword evidence="2" id="KW-1185">Reference proteome</keyword>
<comment type="caution">
    <text evidence="1">The sequence shown here is derived from an EMBL/GenBank/DDBJ whole genome shotgun (WGS) entry which is preliminary data.</text>
</comment>